<organism evidence="1 2">
    <name type="scientific">Mycolicibacterium parafortuitum</name>
    <name type="common">Mycobacterium parafortuitum</name>
    <dbReference type="NCBI Taxonomy" id="39692"/>
    <lineage>
        <taxon>Bacteria</taxon>
        <taxon>Bacillati</taxon>
        <taxon>Actinomycetota</taxon>
        <taxon>Actinomycetes</taxon>
        <taxon>Mycobacteriales</taxon>
        <taxon>Mycobacteriaceae</taxon>
        <taxon>Mycolicibacterium</taxon>
    </lineage>
</organism>
<dbReference type="Proteomes" id="UP001289645">
    <property type="component" value="Unassembled WGS sequence"/>
</dbReference>
<accession>A0ACC6MLM7</accession>
<proteinExistence type="predicted"/>
<dbReference type="EMBL" id="JAOXLN010000023">
    <property type="protein sequence ID" value="MDZ5087792.1"/>
    <property type="molecule type" value="Genomic_DNA"/>
</dbReference>
<comment type="caution">
    <text evidence="1">The sequence shown here is derived from an EMBL/GenBank/DDBJ whole genome shotgun (WGS) entry which is preliminary data.</text>
</comment>
<name>A0ACC6MLM7_MYCPF</name>
<evidence type="ECO:0000313" key="1">
    <source>
        <dbReference type="EMBL" id="MDZ5087792.1"/>
    </source>
</evidence>
<reference evidence="1 2" key="1">
    <citation type="journal article" date="2021" name="Chemosphere">
        <title>Bioballs carrying a syntrophic Rhodococcus and Mycolicibacterium consortium for simultaneous sorption and biodegradation of fuel oil in contaminated freshwater.</title>
        <authorList>
            <person name="Naloka K."/>
            <person name="Polrit D."/>
            <person name="Muangchinda C."/>
            <person name="Thoetkiattikul H."/>
            <person name="Pinyakong O."/>
        </authorList>
    </citation>
    <scope>NUCLEOTIDE SEQUENCE [LARGE SCALE GENOMIC DNA]</scope>
    <source>
        <strain evidence="1 2">J101</strain>
    </source>
</reference>
<protein>
    <submittedName>
        <fullName evidence="1">Uncharacterized protein</fullName>
    </submittedName>
</protein>
<sequence>MRPAADATLTTRPEPRGTIRRAACRVPWITPATFTASWRRTDSAVSSSTPTTGMIPALFTITSRVPSRSSTSSRKAPTLWSSVTSTPAAIAPISAAVRCASSASMSPMATRAPAATKARAVAAPIPRAAPVMATTCPVSVDGLGTLPPDRHLMTSPYPPGPA</sequence>
<gene>
    <name evidence="1" type="ORF">OHX15_20570</name>
</gene>
<keyword evidence="2" id="KW-1185">Reference proteome</keyword>
<evidence type="ECO:0000313" key="2">
    <source>
        <dbReference type="Proteomes" id="UP001289645"/>
    </source>
</evidence>